<dbReference type="Proteomes" id="UP000314294">
    <property type="component" value="Unassembled WGS sequence"/>
</dbReference>
<name>A0A4Z2FPN9_9TELE</name>
<feature type="region of interest" description="Disordered" evidence="1">
    <location>
        <begin position="215"/>
        <end position="245"/>
    </location>
</feature>
<evidence type="ECO:0000256" key="1">
    <source>
        <dbReference type="SAM" id="MobiDB-lite"/>
    </source>
</evidence>
<gene>
    <name evidence="2" type="ORF">EYF80_046607</name>
</gene>
<organism evidence="2 3">
    <name type="scientific">Liparis tanakae</name>
    <name type="common">Tanaka's snailfish</name>
    <dbReference type="NCBI Taxonomy" id="230148"/>
    <lineage>
        <taxon>Eukaryota</taxon>
        <taxon>Metazoa</taxon>
        <taxon>Chordata</taxon>
        <taxon>Craniata</taxon>
        <taxon>Vertebrata</taxon>
        <taxon>Euteleostomi</taxon>
        <taxon>Actinopterygii</taxon>
        <taxon>Neopterygii</taxon>
        <taxon>Teleostei</taxon>
        <taxon>Neoteleostei</taxon>
        <taxon>Acanthomorphata</taxon>
        <taxon>Eupercaria</taxon>
        <taxon>Perciformes</taxon>
        <taxon>Cottioidei</taxon>
        <taxon>Cottales</taxon>
        <taxon>Liparidae</taxon>
        <taxon>Liparis</taxon>
    </lineage>
</organism>
<feature type="compositionally biased region" description="Polar residues" evidence="1">
    <location>
        <begin position="331"/>
        <end position="348"/>
    </location>
</feature>
<evidence type="ECO:0000313" key="2">
    <source>
        <dbReference type="EMBL" id="TNN43196.1"/>
    </source>
</evidence>
<feature type="region of interest" description="Disordered" evidence="1">
    <location>
        <begin position="274"/>
        <end position="295"/>
    </location>
</feature>
<evidence type="ECO:0000313" key="3">
    <source>
        <dbReference type="Proteomes" id="UP000314294"/>
    </source>
</evidence>
<keyword evidence="3" id="KW-1185">Reference proteome</keyword>
<reference evidence="2 3" key="1">
    <citation type="submission" date="2019-03" db="EMBL/GenBank/DDBJ databases">
        <title>First draft genome of Liparis tanakae, snailfish: a comprehensive survey of snailfish specific genes.</title>
        <authorList>
            <person name="Kim W."/>
            <person name="Song I."/>
            <person name="Jeong J.-H."/>
            <person name="Kim D."/>
            <person name="Kim S."/>
            <person name="Ryu S."/>
            <person name="Song J.Y."/>
            <person name="Lee S.K."/>
        </authorList>
    </citation>
    <scope>NUCLEOTIDE SEQUENCE [LARGE SCALE GENOMIC DNA]</scope>
    <source>
        <tissue evidence="2">Muscle</tissue>
    </source>
</reference>
<sequence>MKKAPPPMLYPCSGQKLRRRAQEHQHHGDVVTGSGGFGVAHQPPSDPQAHGVLRLVGRSVSFGVGGLTEGVQDQARDLRGVHRIEEAVARQQHVVLVARQPGGGAVGFSRHSSGHSVGAIDPPASHEGDAAPEVLDPLLLVLDCLRVSQPGHGQLRPLEQNRHARRAAPQALTAGTNQSLRRLLFTQSHVEVSGGVGRSVHPAVAIEHRKVRTAPCTLEETGEETRRQRRQRRQTDVHPASRKASYLDSKQLSELRQGHVFVLHLPPGVLDGVNGAVEEPRGGGAPRGGRPVPRQRHLDQLVEEETLDGLRLEHWGTAGGRLRTRRVHDVTTPSTNRVGLPTSDSELQTYRRPAAPPPRGPRPPGRSAEVKGRVAAARPAPPGTGGRRGRREHP</sequence>
<comment type="caution">
    <text evidence="2">The sequence shown here is derived from an EMBL/GenBank/DDBJ whole genome shotgun (WGS) entry which is preliminary data.</text>
</comment>
<dbReference type="AlphaFoldDB" id="A0A4Z2FPN9"/>
<feature type="region of interest" description="Disordered" evidence="1">
    <location>
        <begin position="324"/>
        <end position="394"/>
    </location>
</feature>
<protein>
    <submittedName>
        <fullName evidence="2">Uncharacterized protein</fullName>
    </submittedName>
</protein>
<dbReference type="EMBL" id="SRLO01000982">
    <property type="protein sequence ID" value="TNN43196.1"/>
    <property type="molecule type" value="Genomic_DNA"/>
</dbReference>
<feature type="compositionally biased region" description="Pro residues" evidence="1">
    <location>
        <begin position="354"/>
        <end position="364"/>
    </location>
</feature>
<proteinExistence type="predicted"/>
<accession>A0A4Z2FPN9</accession>